<name>A0A2V5KM53_9BACL</name>
<dbReference type="EMBL" id="QJVJ01000002">
    <property type="protein sequence ID" value="PYI56150.1"/>
    <property type="molecule type" value="Genomic_DNA"/>
</dbReference>
<dbReference type="Proteomes" id="UP000247476">
    <property type="component" value="Unassembled WGS sequence"/>
</dbReference>
<feature type="transmembrane region" description="Helical" evidence="1">
    <location>
        <begin position="38"/>
        <end position="55"/>
    </location>
</feature>
<accession>A0A2V5KM53</accession>
<evidence type="ECO:0000313" key="3">
    <source>
        <dbReference type="Proteomes" id="UP000247476"/>
    </source>
</evidence>
<feature type="transmembrane region" description="Helical" evidence="1">
    <location>
        <begin position="67"/>
        <end position="88"/>
    </location>
</feature>
<dbReference type="RefSeq" id="WP_110838680.1">
    <property type="nucleotide sequence ID" value="NZ_QJVJ01000002.1"/>
</dbReference>
<comment type="caution">
    <text evidence="2">The sequence shown here is derived from an EMBL/GenBank/DDBJ whole genome shotgun (WGS) entry which is preliminary data.</text>
</comment>
<sequence length="125" mass="13559">MPVKWLVAGDLLVLFLFVLIGRHDHAMTFSLSAALETALPFALAWAVALGVLRTYRSRTVSAPGKAVLYALLTCLVAVPLGLLLRSVWLGRLPNGSFAVVAFPLIAAFMSVWRLACALIVRRIGR</sequence>
<reference evidence="2 3" key="1">
    <citation type="submission" date="2018-05" db="EMBL/GenBank/DDBJ databases">
        <title>Paenibacillus flagellatus sp. nov., isolated from selenium mineral soil.</title>
        <authorList>
            <person name="Dai X."/>
        </authorList>
    </citation>
    <scope>NUCLEOTIDE SEQUENCE [LARGE SCALE GENOMIC DNA]</scope>
    <source>
        <strain evidence="2 3">DXL2</strain>
    </source>
</reference>
<keyword evidence="1" id="KW-1133">Transmembrane helix</keyword>
<dbReference type="Pfam" id="PF11255">
    <property type="entry name" value="DUF3054"/>
    <property type="match status" value="1"/>
</dbReference>
<organism evidence="2 3">
    <name type="scientific">Paenibacillus flagellatus</name>
    <dbReference type="NCBI Taxonomy" id="2211139"/>
    <lineage>
        <taxon>Bacteria</taxon>
        <taxon>Bacillati</taxon>
        <taxon>Bacillota</taxon>
        <taxon>Bacilli</taxon>
        <taxon>Bacillales</taxon>
        <taxon>Paenibacillaceae</taxon>
        <taxon>Paenibacillus</taxon>
    </lineage>
</organism>
<feature type="transmembrane region" description="Helical" evidence="1">
    <location>
        <begin position="100"/>
        <end position="120"/>
    </location>
</feature>
<dbReference type="AlphaFoldDB" id="A0A2V5KM53"/>
<keyword evidence="1" id="KW-0812">Transmembrane</keyword>
<gene>
    <name evidence="2" type="ORF">DLM86_03945</name>
</gene>
<dbReference type="OrthoDB" id="2468360at2"/>
<keyword evidence="1" id="KW-0472">Membrane</keyword>
<proteinExistence type="predicted"/>
<dbReference type="PANTHER" id="PTHR35283:SF3">
    <property type="entry name" value="T12C22.21 PROTEIN"/>
    <property type="match status" value="1"/>
</dbReference>
<protein>
    <submittedName>
        <fullName evidence="2">DUF3054 domain-containing protein</fullName>
    </submittedName>
</protein>
<evidence type="ECO:0000256" key="1">
    <source>
        <dbReference type="SAM" id="Phobius"/>
    </source>
</evidence>
<dbReference type="PANTHER" id="PTHR35283">
    <property type="entry name" value="T12C22.21 PROTEIN"/>
    <property type="match status" value="1"/>
</dbReference>
<evidence type="ECO:0000313" key="2">
    <source>
        <dbReference type="EMBL" id="PYI56150.1"/>
    </source>
</evidence>
<dbReference type="InterPro" id="IPR021414">
    <property type="entry name" value="DUF3054"/>
</dbReference>
<keyword evidence="3" id="KW-1185">Reference proteome</keyword>